<dbReference type="PANTHER" id="PTHR12606:SF1">
    <property type="entry name" value="UBIQUITIN-LIKE-SPECIFIC PROTEASE 1A"/>
    <property type="match status" value="1"/>
</dbReference>
<dbReference type="CDD" id="cd15841">
    <property type="entry name" value="SNARE_Qc"/>
    <property type="match status" value="1"/>
</dbReference>
<keyword evidence="2" id="KW-0645">Protease</keyword>
<accession>A0A7S2W9P2</accession>
<protein>
    <recommendedName>
        <fullName evidence="6">Ubiquitin-like protease family profile domain-containing protein</fullName>
    </recommendedName>
</protein>
<dbReference type="PANTHER" id="PTHR12606">
    <property type="entry name" value="SENTRIN/SUMO-SPECIFIC PROTEASE"/>
    <property type="match status" value="1"/>
</dbReference>
<dbReference type="EMBL" id="HBHK01008655">
    <property type="protein sequence ID" value="CAD9676288.1"/>
    <property type="molecule type" value="Transcribed_RNA"/>
</dbReference>
<dbReference type="GO" id="GO:0016926">
    <property type="term" value="P:protein desumoylation"/>
    <property type="evidence" value="ECO:0007669"/>
    <property type="project" value="TreeGrafter"/>
</dbReference>
<dbReference type="Gene3D" id="3.40.395.10">
    <property type="entry name" value="Adenoviral Proteinase, Chain A"/>
    <property type="match status" value="1"/>
</dbReference>
<evidence type="ECO:0000256" key="5">
    <source>
        <dbReference type="SAM" id="Coils"/>
    </source>
</evidence>
<dbReference type="GO" id="GO:0016929">
    <property type="term" value="F:deSUMOylase activity"/>
    <property type="evidence" value="ECO:0007669"/>
    <property type="project" value="TreeGrafter"/>
</dbReference>
<sequence>MGDLFEDYVGDCEDESSRIRRRIIESCNAAREEYYSRTQNGDLEVSSSDIVGRLQGLSIREEIKRETIDDLQRQVDEEKAKRRRTQQELEKLKLENACPPDRSINHIRVVDGEHGAHTNDSLIRLKQRLFKRKQKHEEFIEKFPRPSLSSQRVNLMPAFAPEEEDAYRLVMNGPMHEVLFDRFNVAMTRSEMQCLAPATWLRDEAINQYLTLLRNRSLEQQSGSGPQLKCYFHFTHFWVKLFVDGPYDYKNVKKWTKRGTRKCDLFTQDIVFFPINISNSHWALCIARIPEKQIEYYDSMGGGGKQCMKYVLKYLCDEALDKKNISLVAEEWKMVSHGSSVPQQDNCNDCGAFMCTFSNFVSMNQDLNFSARDMQYFRKRICVDVMKGKCSWELGR</sequence>
<keyword evidence="5" id="KW-0175">Coiled coil</keyword>
<evidence type="ECO:0000256" key="1">
    <source>
        <dbReference type="ARBA" id="ARBA00005234"/>
    </source>
</evidence>
<dbReference type="SUPFAM" id="SSF54001">
    <property type="entry name" value="Cysteine proteinases"/>
    <property type="match status" value="1"/>
</dbReference>
<dbReference type="GO" id="GO:0006508">
    <property type="term" value="P:proteolysis"/>
    <property type="evidence" value="ECO:0007669"/>
    <property type="project" value="UniProtKB-KW"/>
</dbReference>
<evidence type="ECO:0000256" key="4">
    <source>
        <dbReference type="ARBA" id="ARBA00022807"/>
    </source>
</evidence>
<keyword evidence="4" id="KW-0788">Thiol protease</keyword>
<feature type="domain" description="Ubiquitin-like protease family profile" evidence="6">
    <location>
        <begin position="185"/>
        <end position="361"/>
    </location>
</feature>
<gene>
    <name evidence="7" type="ORF">QSP1433_LOCUS5385</name>
</gene>
<dbReference type="GO" id="GO:0005634">
    <property type="term" value="C:nucleus"/>
    <property type="evidence" value="ECO:0007669"/>
    <property type="project" value="TreeGrafter"/>
</dbReference>
<organism evidence="7">
    <name type="scientific">Mucochytrium quahogii</name>
    <dbReference type="NCBI Taxonomy" id="96639"/>
    <lineage>
        <taxon>Eukaryota</taxon>
        <taxon>Sar</taxon>
        <taxon>Stramenopiles</taxon>
        <taxon>Bigyra</taxon>
        <taxon>Labyrinthulomycetes</taxon>
        <taxon>Thraustochytrida</taxon>
        <taxon>Thraustochytriidae</taxon>
        <taxon>Mucochytrium</taxon>
    </lineage>
</organism>
<evidence type="ECO:0000256" key="3">
    <source>
        <dbReference type="ARBA" id="ARBA00022801"/>
    </source>
</evidence>
<evidence type="ECO:0000313" key="7">
    <source>
        <dbReference type="EMBL" id="CAD9676288.1"/>
    </source>
</evidence>
<dbReference type="InterPro" id="IPR003653">
    <property type="entry name" value="Peptidase_C48_C"/>
</dbReference>
<dbReference type="PROSITE" id="PS50600">
    <property type="entry name" value="ULP_PROTEASE"/>
    <property type="match status" value="1"/>
</dbReference>
<dbReference type="AlphaFoldDB" id="A0A7S2W9P2"/>
<keyword evidence="3" id="KW-0378">Hydrolase</keyword>
<dbReference type="InterPro" id="IPR038765">
    <property type="entry name" value="Papain-like_cys_pep_sf"/>
</dbReference>
<evidence type="ECO:0000259" key="6">
    <source>
        <dbReference type="PROSITE" id="PS50600"/>
    </source>
</evidence>
<dbReference type="Pfam" id="PF02902">
    <property type="entry name" value="Peptidase_C48"/>
    <property type="match status" value="1"/>
</dbReference>
<proteinExistence type="inferred from homology"/>
<comment type="similarity">
    <text evidence="1">Belongs to the peptidase C48 family.</text>
</comment>
<name>A0A7S2W9P2_9STRA</name>
<evidence type="ECO:0000256" key="2">
    <source>
        <dbReference type="ARBA" id="ARBA00022670"/>
    </source>
</evidence>
<feature type="coiled-coil region" evidence="5">
    <location>
        <begin position="61"/>
        <end position="97"/>
    </location>
</feature>
<reference evidence="7" key="1">
    <citation type="submission" date="2021-01" db="EMBL/GenBank/DDBJ databases">
        <authorList>
            <person name="Corre E."/>
            <person name="Pelletier E."/>
            <person name="Niang G."/>
            <person name="Scheremetjew M."/>
            <person name="Finn R."/>
            <person name="Kale V."/>
            <person name="Holt S."/>
            <person name="Cochrane G."/>
            <person name="Meng A."/>
            <person name="Brown T."/>
            <person name="Cohen L."/>
        </authorList>
    </citation>
    <scope>NUCLEOTIDE SEQUENCE</scope>
    <source>
        <strain evidence="7">NY070348D</strain>
    </source>
</reference>